<keyword evidence="1" id="KW-0808">Transferase</keyword>
<gene>
    <name evidence="1" type="ORF">DSM107010_46880</name>
</gene>
<organism evidence="1 2">
    <name type="scientific">Chroococcidiopsis cubana SAG 39.79</name>
    <dbReference type="NCBI Taxonomy" id="388085"/>
    <lineage>
        <taxon>Bacteria</taxon>
        <taxon>Bacillati</taxon>
        <taxon>Cyanobacteriota</taxon>
        <taxon>Cyanophyceae</taxon>
        <taxon>Chroococcidiopsidales</taxon>
        <taxon>Chroococcidiopsidaceae</taxon>
        <taxon>Chroococcidiopsis</taxon>
    </lineage>
</organism>
<dbReference type="AlphaFoldDB" id="A0AB37UEI0"/>
<accession>A0AB37UEI0</accession>
<dbReference type="GO" id="GO:0016758">
    <property type="term" value="F:hexosyltransferase activity"/>
    <property type="evidence" value="ECO:0007669"/>
    <property type="project" value="UniProtKB-ARBA"/>
</dbReference>
<dbReference type="Pfam" id="PF00201">
    <property type="entry name" value="UDPGT"/>
    <property type="match status" value="1"/>
</dbReference>
<dbReference type="Proteomes" id="UP000282574">
    <property type="component" value="Unassembled WGS sequence"/>
</dbReference>
<dbReference type="EMBL" id="RSCK01000052">
    <property type="protein sequence ID" value="RUT08699.1"/>
    <property type="molecule type" value="Genomic_DNA"/>
</dbReference>
<dbReference type="PANTHER" id="PTHR48050">
    <property type="entry name" value="STEROL 3-BETA-GLUCOSYLTRANSFERASE"/>
    <property type="match status" value="1"/>
</dbReference>
<evidence type="ECO:0000313" key="1">
    <source>
        <dbReference type="EMBL" id="RUT08699.1"/>
    </source>
</evidence>
<protein>
    <submittedName>
        <fullName evidence="1">Glycosyl transferase family 1</fullName>
    </submittedName>
</protein>
<dbReference type="SUPFAM" id="SSF53756">
    <property type="entry name" value="UDP-Glycosyltransferase/glycogen phosphorylase"/>
    <property type="match status" value="1"/>
</dbReference>
<dbReference type="CDD" id="cd03784">
    <property type="entry name" value="GT1_Gtf-like"/>
    <property type="match status" value="1"/>
</dbReference>
<proteinExistence type="predicted"/>
<dbReference type="GO" id="GO:0017000">
    <property type="term" value="P:antibiotic biosynthetic process"/>
    <property type="evidence" value="ECO:0007669"/>
    <property type="project" value="UniProtKB-ARBA"/>
</dbReference>
<dbReference type="Gene3D" id="3.40.50.2000">
    <property type="entry name" value="Glycogen Phosphorylase B"/>
    <property type="match status" value="2"/>
</dbReference>
<dbReference type="GO" id="GO:0008194">
    <property type="term" value="F:UDP-glycosyltransferase activity"/>
    <property type="evidence" value="ECO:0007669"/>
    <property type="project" value="InterPro"/>
</dbReference>
<dbReference type="FunFam" id="3.40.50.2000:FF:000072">
    <property type="entry name" value="Glycosyl transferase"/>
    <property type="match status" value="1"/>
</dbReference>
<dbReference type="RefSeq" id="WP_106168281.1">
    <property type="nucleotide sequence ID" value="NZ_JAVKZF010000002.1"/>
</dbReference>
<dbReference type="InterPro" id="IPR050426">
    <property type="entry name" value="Glycosyltransferase_28"/>
</dbReference>
<sequence>MTHFGILCPAETGHLNTVLPLGCELQSRGHEVSWIGILDGQPKVLSAGLNFLAIAESDCPQGTMARLFADLGKLNGLTALRQTGNVLKQSANWLLRDAPGVIKKAGVEALIIDQVTASPGGTLAQFLDLPYVNVCSALVLNYEDSIPPCFSTWRYNPTGWARLRNRAGYVVMSRVTQPIRQVVSEYRQQWQLPPYSKSDELYSKLAIISQQPAQLEYSRSNLPPWFHFTGPYHSSSGRKPVDFPFEKLTGQPLIYASMGTLQNRLQYVFRYIAEACHGLDAQLVISLGDSAEPESLHNLPGNPLIVKYAPQLDLLKKASLTITHAGLNTTLESLSNGVPLVAIPVTNDQPGVAARIAWTGVGEFVPLSRLSVPNLSAAVQKVFTENSYKQNAIKLQQAIQTSGGVTRAADIIEQAISTGKPVLANVS</sequence>
<name>A0AB37UEI0_9CYAN</name>
<dbReference type="PANTHER" id="PTHR48050:SF13">
    <property type="entry name" value="STEROL 3-BETA-GLUCOSYLTRANSFERASE UGT80A2"/>
    <property type="match status" value="1"/>
</dbReference>
<keyword evidence="2" id="KW-1185">Reference proteome</keyword>
<reference evidence="1 2" key="1">
    <citation type="journal article" date="2019" name="Genome Biol. Evol.">
        <title>Day and night: Metabolic profiles and evolutionary relationships of six axenic non-marine cyanobacteria.</title>
        <authorList>
            <person name="Will S.E."/>
            <person name="Henke P."/>
            <person name="Boedeker C."/>
            <person name="Huang S."/>
            <person name="Brinkmann H."/>
            <person name="Rohde M."/>
            <person name="Jarek M."/>
            <person name="Friedl T."/>
            <person name="Seufert S."/>
            <person name="Schumacher M."/>
            <person name="Overmann J."/>
            <person name="Neumann-Schaal M."/>
            <person name="Petersen J."/>
        </authorList>
    </citation>
    <scope>NUCLEOTIDE SEQUENCE [LARGE SCALE GENOMIC DNA]</scope>
    <source>
        <strain evidence="1 2">SAG 39.79</strain>
    </source>
</reference>
<dbReference type="InterPro" id="IPR002213">
    <property type="entry name" value="UDP_glucos_trans"/>
</dbReference>
<comment type="caution">
    <text evidence="1">The sequence shown here is derived from an EMBL/GenBank/DDBJ whole genome shotgun (WGS) entry which is preliminary data.</text>
</comment>
<evidence type="ECO:0000313" key="2">
    <source>
        <dbReference type="Proteomes" id="UP000282574"/>
    </source>
</evidence>